<dbReference type="EMBL" id="MU860278">
    <property type="protein sequence ID" value="KAK4235315.1"/>
    <property type="molecule type" value="Genomic_DNA"/>
</dbReference>
<feature type="transmembrane region" description="Helical" evidence="2">
    <location>
        <begin position="61"/>
        <end position="82"/>
    </location>
</feature>
<evidence type="ECO:0000256" key="2">
    <source>
        <dbReference type="SAM" id="Phobius"/>
    </source>
</evidence>
<proteinExistence type="predicted"/>
<feature type="transmembrane region" description="Helical" evidence="2">
    <location>
        <begin position="241"/>
        <end position="260"/>
    </location>
</feature>
<keyword evidence="2" id="KW-0812">Transmembrane</keyword>
<dbReference type="Proteomes" id="UP001303760">
    <property type="component" value="Unassembled WGS sequence"/>
</dbReference>
<keyword evidence="2" id="KW-1133">Transmembrane helix</keyword>
<feature type="transmembrane region" description="Helical" evidence="2">
    <location>
        <begin position="193"/>
        <end position="220"/>
    </location>
</feature>
<organism evidence="3 4">
    <name type="scientific">Achaetomium macrosporum</name>
    <dbReference type="NCBI Taxonomy" id="79813"/>
    <lineage>
        <taxon>Eukaryota</taxon>
        <taxon>Fungi</taxon>
        <taxon>Dikarya</taxon>
        <taxon>Ascomycota</taxon>
        <taxon>Pezizomycotina</taxon>
        <taxon>Sordariomycetes</taxon>
        <taxon>Sordariomycetidae</taxon>
        <taxon>Sordariales</taxon>
        <taxon>Chaetomiaceae</taxon>
        <taxon>Achaetomium</taxon>
    </lineage>
</organism>
<reference evidence="3" key="2">
    <citation type="submission" date="2023-05" db="EMBL/GenBank/DDBJ databases">
        <authorList>
            <consortium name="Lawrence Berkeley National Laboratory"/>
            <person name="Steindorff A."/>
            <person name="Hensen N."/>
            <person name="Bonometti L."/>
            <person name="Westerberg I."/>
            <person name="Brannstrom I.O."/>
            <person name="Guillou S."/>
            <person name="Cros-Aarteil S."/>
            <person name="Calhoun S."/>
            <person name="Haridas S."/>
            <person name="Kuo A."/>
            <person name="Mondo S."/>
            <person name="Pangilinan J."/>
            <person name="Riley R."/>
            <person name="Labutti K."/>
            <person name="Andreopoulos B."/>
            <person name="Lipzen A."/>
            <person name="Chen C."/>
            <person name="Yanf M."/>
            <person name="Daum C."/>
            <person name="Ng V."/>
            <person name="Clum A."/>
            <person name="Ohm R."/>
            <person name="Martin F."/>
            <person name="Silar P."/>
            <person name="Natvig D."/>
            <person name="Lalanne C."/>
            <person name="Gautier V."/>
            <person name="Ament-Velasquez S.L."/>
            <person name="Kruys A."/>
            <person name="Hutchinson M.I."/>
            <person name="Powell A.J."/>
            <person name="Barry K."/>
            <person name="Miller A.N."/>
            <person name="Grigoriev I.V."/>
            <person name="Debuchy R."/>
            <person name="Gladieux P."/>
            <person name="Thoren M.H."/>
            <person name="Johannesson H."/>
        </authorList>
    </citation>
    <scope>NUCLEOTIDE SEQUENCE</scope>
    <source>
        <strain evidence="3">CBS 532.94</strain>
    </source>
</reference>
<reference evidence="3" key="1">
    <citation type="journal article" date="2023" name="Mol. Phylogenet. Evol.">
        <title>Genome-scale phylogeny and comparative genomics of the fungal order Sordariales.</title>
        <authorList>
            <person name="Hensen N."/>
            <person name="Bonometti L."/>
            <person name="Westerberg I."/>
            <person name="Brannstrom I.O."/>
            <person name="Guillou S."/>
            <person name="Cros-Aarteil S."/>
            <person name="Calhoun S."/>
            <person name="Haridas S."/>
            <person name="Kuo A."/>
            <person name="Mondo S."/>
            <person name="Pangilinan J."/>
            <person name="Riley R."/>
            <person name="LaButti K."/>
            <person name="Andreopoulos B."/>
            <person name="Lipzen A."/>
            <person name="Chen C."/>
            <person name="Yan M."/>
            <person name="Daum C."/>
            <person name="Ng V."/>
            <person name="Clum A."/>
            <person name="Steindorff A."/>
            <person name="Ohm R.A."/>
            <person name="Martin F."/>
            <person name="Silar P."/>
            <person name="Natvig D.O."/>
            <person name="Lalanne C."/>
            <person name="Gautier V."/>
            <person name="Ament-Velasquez S.L."/>
            <person name="Kruys A."/>
            <person name="Hutchinson M.I."/>
            <person name="Powell A.J."/>
            <person name="Barry K."/>
            <person name="Miller A.N."/>
            <person name="Grigoriev I.V."/>
            <person name="Debuchy R."/>
            <person name="Gladieux P."/>
            <person name="Hiltunen Thoren M."/>
            <person name="Johannesson H."/>
        </authorList>
    </citation>
    <scope>NUCLEOTIDE SEQUENCE</scope>
    <source>
        <strain evidence="3">CBS 532.94</strain>
    </source>
</reference>
<dbReference type="InterPro" id="IPR026030">
    <property type="entry name" value="Pur-cyt_permease_Fcy2/21/22"/>
</dbReference>
<sequence>MPLSSLPMKSTGTDFFPAHTWPRLYLVTIPLLPNAATATAFSLRSVVVAGQTLSSLSPDTVGITVGIVIGCLVAFAVSLLGLRALHMWERWTRIPNLISIVIALGCGGKHLHPQSHAEPAKPAVKIFLSLCAGFLLPSIPLLILGTAIGGAVPASPHGTTRGFGKLIFVLLALSVIGNIAISMYSVAMDLQVLLPFFANVHCFVFVLATMAIRIPFAILFQRLDYSTYDHASWNVGKKLQPGIAAIGASLVSMALVVPGLDEPWYTGPIANMAGDIGFEMAFVVTAICCLPFRWLEIRYPGRL</sequence>
<name>A0AAN7C4X6_9PEZI</name>
<feature type="transmembrane region" description="Helical" evidence="2">
    <location>
        <begin position="126"/>
        <end position="154"/>
    </location>
</feature>
<evidence type="ECO:0008006" key="5">
    <source>
        <dbReference type="Google" id="ProtNLM"/>
    </source>
</evidence>
<comment type="caution">
    <text evidence="3">The sequence shown here is derived from an EMBL/GenBank/DDBJ whole genome shotgun (WGS) entry which is preliminary data.</text>
</comment>
<feature type="transmembrane region" description="Helical" evidence="2">
    <location>
        <begin position="272"/>
        <end position="295"/>
    </location>
</feature>
<evidence type="ECO:0000313" key="3">
    <source>
        <dbReference type="EMBL" id="KAK4235315.1"/>
    </source>
</evidence>
<gene>
    <name evidence="3" type="ORF">C8A03DRAFT_36837</name>
</gene>
<dbReference type="PANTHER" id="PTHR31806:SF5">
    <property type="entry name" value="PURINE-CYTOSINE PERMEASE FCY21"/>
    <property type="match status" value="1"/>
</dbReference>
<keyword evidence="2" id="KW-0472">Membrane</keyword>
<keyword evidence="4" id="KW-1185">Reference proteome</keyword>
<dbReference type="GO" id="GO:0022857">
    <property type="term" value="F:transmembrane transporter activity"/>
    <property type="evidence" value="ECO:0007669"/>
    <property type="project" value="InterPro"/>
</dbReference>
<protein>
    <recommendedName>
        <fullName evidence="5">Cytosine-purine permease</fullName>
    </recommendedName>
</protein>
<keyword evidence="1" id="KW-0813">Transport</keyword>
<evidence type="ECO:0000313" key="4">
    <source>
        <dbReference type="Proteomes" id="UP001303760"/>
    </source>
</evidence>
<dbReference type="AlphaFoldDB" id="A0AAN7C4X6"/>
<dbReference type="Gene3D" id="1.10.4160.10">
    <property type="entry name" value="Hydantoin permease"/>
    <property type="match status" value="1"/>
</dbReference>
<feature type="transmembrane region" description="Helical" evidence="2">
    <location>
        <begin position="166"/>
        <end position="187"/>
    </location>
</feature>
<dbReference type="GO" id="GO:0005886">
    <property type="term" value="C:plasma membrane"/>
    <property type="evidence" value="ECO:0007669"/>
    <property type="project" value="TreeGrafter"/>
</dbReference>
<feature type="transmembrane region" description="Helical" evidence="2">
    <location>
        <begin position="94"/>
        <end position="111"/>
    </location>
</feature>
<dbReference type="PANTHER" id="PTHR31806">
    <property type="entry name" value="PURINE-CYTOSINE PERMEASE FCY2-RELATED"/>
    <property type="match status" value="1"/>
</dbReference>
<evidence type="ECO:0000256" key="1">
    <source>
        <dbReference type="ARBA" id="ARBA00022448"/>
    </source>
</evidence>
<accession>A0AAN7C4X6</accession>